<evidence type="ECO:0000259" key="27">
    <source>
        <dbReference type="PROSITE" id="PS51285"/>
    </source>
</evidence>
<feature type="domain" description="UBA" evidence="26">
    <location>
        <begin position="73"/>
        <end position="119"/>
    </location>
</feature>
<evidence type="ECO:0000256" key="23">
    <source>
        <dbReference type="PROSITE-ProRule" id="PRU10141"/>
    </source>
</evidence>
<dbReference type="InterPro" id="IPR000719">
    <property type="entry name" value="Prot_kinase_dom"/>
</dbReference>
<dbReference type="PROSITE" id="PS51285">
    <property type="entry name" value="AGC_KINASE_CTER"/>
    <property type="match status" value="1"/>
</dbReference>
<evidence type="ECO:0000256" key="10">
    <source>
        <dbReference type="ARBA" id="ARBA00022679"/>
    </source>
</evidence>
<dbReference type="PRINTS" id="PR00449">
    <property type="entry name" value="RASTRNSFRMNG"/>
</dbReference>
<evidence type="ECO:0000256" key="13">
    <source>
        <dbReference type="ARBA" id="ARBA00022777"/>
    </source>
</evidence>
<dbReference type="InterPro" id="IPR005225">
    <property type="entry name" value="Small_GTP-bd"/>
</dbReference>
<dbReference type="Gene3D" id="3.30.200.20">
    <property type="entry name" value="Phosphorylase Kinase, domain 1"/>
    <property type="match status" value="1"/>
</dbReference>
<dbReference type="EC" id="2.7.11.1" evidence="6"/>
<evidence type="ECO:0000259" key="26">
    <source>
        <dbReference type="PROSITE" id="PS50030"/>
    </source>
</evidence>
<dbReference type="Pfam" id="PF00069">
    <property type="entry name" value="Pkinase"/>
    <property type="match status" value="2"/>
</dbReference>
<evidence type="ECO:0000256" key="16">
    <source>
        <dbReference type="ARBA" id="ARBA00023134"/>
    </source>
</evidence>
<evidence type="ECO:0000256" key="15">
    <source>
        <dbReference type="ARBA" id="ARBA00022842"/>
    </source>
</evidence>
<dbReference type="GO" id="GO:0005525">
    <property type="term" value="F:GTP binding"/>
    <property type="evidence" value="ECO:0007669"/>
    <property type="project" value="UniProtKB-KW"/>
</dbReference>
<evidence type="ECO:0000256" key="19">
    <source>
        <dbReference type="ARBA" id="ARBA00023288"/>
    </source>
</evidence>
<feature type="compositionally biased region" description="Polar residues" evidence="24">
    <location>
        <begin position="233"/>
        <end position="244"/>
    </location>
</feature>
<keyword evidence="16" id="KW-0342">GTP-binding</keyword>
<dbReference type="SMART" id="SM00174">
    <property type="entry name" value="RHO"/>
    <property type="match status" value="1"/>
</dbReference>
<organism evidence="28 29">
    <name type="scientific">Tribolium castaneum</name>
    <name type="common">Red flour beetle</name>
    <dbReference type="NCBI Taxonomy" id="7070"/>
    <lineage>
        <taxon>Eukaryota</taxon>
        <taxon>Metazoa</taxon>
        <taxon>Ecdysozoa</taxon>
        <taxon>Arthropoda</taxon>
        <taxon>Hexapoda</taxon>
        <taxon>Insecta</taxon>
        <taxon>Pterygota</taxon>
        <taxon>Neoptera</taxon>
        <taxon>Endopterygota</taxon>
        <taxon>Coleoptera</taxon>
        <taxon>Polyphaga</taxon>
        <taxon>Cucujiformia</taxon>
        <taxon>Tenebrionidae</taxon>
        <taxon>Tenebrionidae incertae sedis</taxon>
        <taxon>Tribolium</taxon>
    </lineage>
</organism>
<dbReference type="FunFam" id="1.10.510.10:FF:000086">
    <property type="entry name" value="Non-specific serine/threonine protein kinase"/>
    <property type="match status" value="1"/>
</dbReference>
<evidence type="ECO:0000256" key="2">
    <source>
        <dbReference type="ARBA" id="ARBA00004139"/>
    </source>
</evidence>
<feature type="region of interest" description="Disordered" evidence="24">
    <location>
        <begin position="233"/>
        <end position="367"/>
    </location>
</feature>
<dbReference type="InterPro" id="IPR049761">
    <property type="entry name" value="LATS1-like_MobB"/>
</dbReference>
<evidence type="ECO:0000256" key="14">
    <source>
        <dbReference type="ARBA" id="ARBA00022840"/>
    </source>
</evidence>
<dbReference type="InterPro" id="IPR009060">
    <property type="entry name" value="UBA-like_sf"/>
</dbReference>
<dbReference type="PROSITE" id="PS00108">
    <property type="entry name" value="PROTEIN_KINASE_ST"/>
    <property type="match status" value="1"/>
</dbReference>
<keyword evidence="11" id="KW-0479">Metal-binding</keyword>
<reference evidence="28 29" key="1">
    <citation type="journal article" date="2008" name="Nature">
        <title>The genome of the model beetle and pest Tribolium castaneum.</title>
        <authorList>
            <consortium name="Tribolium Genome Sequencing Consortium"/>
            <person name="Richards S."/>
            <person name="Gibbs R.A."/>
            <person name="Weinstock G.M."/>
            <person name="Brown S.J."/>
            <person name="Denell R."/>
            <person name="Beeman R.W."/>
            <person name="Gibbs R."/>
            <person name="Beeman R.W."/>
            <person name="Brown S.J."/>
            <person name="Bucher G."/>
            <person name="Friedrich M."/>
            <person name="Grimmelikhuijzen C.J."/>
            <person name="Klingler M."/>
            <person name="Lorenzen M."/>
            <person name="Richards S."/>
            <person name="Roth S."/>
            <person name="Schroder R."/>
            <person name="Tautz D."/>
            <person name="Zdobnov E.M."/>
            <person name="Muzny D."/>
            <person name="Gibbs R.A."/>
            <person name="Weinstock G.M."/>
            <person name="Attaway T."/>
            <person name="Bell S."/>
            <person name="Buhay C.J."/>
            <person name="Chandrabose M.N."/>
            <person name="Chavez D."/>
            <person name="Clerk-Blankenburg K.P."/>
            <person name="Cree A."/>
            <person name="Dao M."/>
            <person name="Davis C."/>
            <person name="Chacko J."/>
            <person name="Dinh H."/>
            <person name="Dugan-Rocha S."/>
            <person name="Fowler G."/>
            <person name="Garner T.T."/>
            <person name="Garnes J."/>
            <person name="Gnirke A."/>
            <person name="Hawes A."/>
            <person name="Hernandez J."/>
            <person name="Hines S."/>
            <person name="Holder M."/>
            <person name="Hume J."/>
            <person name="Jhangiani S.N."/>
            <person name="Joshi V."/>
            <person name="Khan Z.M."/>
            <person name="Jackson L."/>
            <person name="Kovar C."/>
            <person name="Kowis A."/>
            <person name="Lee S."/>
            <person name="Lewis L.R."/>
            <person name="Margolis J."/>
            <person name="Morgan M."/>
            <person name="Nazareth L.V."/>
            <person name="Nguyen N."/>
            <person name="Okwuonu G."/>
            <person name="Parker D."/>
            <person name="Richards S."/>
            <person name="Ruiz S.J."/>
            <person name="Santibanez J."/>
            <person name="Savard J."/>
            <person name="Scherer S.E."/>
            <person name="Schneider B."/>
            <person name="Sodergren E."/>
            <person name="Tautz D."/>
            <person name="Vattahil S."/>
            <person name="Villasana D."/>
            <person name="White C.S."/>
            <person name="Wright R."/>
            <person name="Park Y."/>
            <person name="Beeman R.W."/>
            <person name="Lord J."/>
            <person name="Oppert B."/>
            <person name="Lorenzen M."/>
            <person name="Brown S."/>
            <person name="Wang L."/>
            <person name="Savard J."/>
            <person name="Tautz D."/>
            <person name="Richards S."/>
            <person name="Weinstock G."/>
            <person name="Gibbs R.A."/>
            <person name="Liu Y."/>
            <person name="Worley K."/>
            <person name="Weinstock G."/>
            <person name="Elsik C.G."/>
            <person name="Reese J.T."/>
            <person name="Elhaik E."/>
            <person name="Landan G."/>
            <person name="Graur D."/>
            <person name="Arensburger P."/>
            <person name="Atkinson P."/>
            <person name="Beeman R.W."/>
            <person name="Beidler J."/>
            <person name="Brown S.J."/>
            <person name="Demuth J.P."/>
            <person name="Drury D.W."/>
            <person name="Du Y.Z."/>
            <person name="Fujiwara H."/>
            <person name="Lorenzen M."/>
            <person name="Maselli V."/>
            <person name="Osanai M."/>
            <person name="Park Y."/>
            <person name="Robertson H.M."/>
            <person name="Tu Z."/>
            <person name="Wang J.J."/>
            <person name="Wang S."/>
            <person name="Richards S."/>
            <person name="Song H."/>
            <person name="Zhang L."/>
            <person name="Sodergren E."/>
            <person name="Werner D."/>
            <person name="Stanke M."/>
            <person name="Morgenstern B."/>
            <person name="Solovyev V."/>
            <person name="Kosarev P."/>
            <person name="Brown G."/>
            <person name="Chen H.C."/>
            <person name="Ermolaeva O."/>
            <person name="Hlavina W."/>
            <person name="Kapustin Y."/>
            <person name="Kiryutin B."/>
            <person name="Kitts P."/>
            <person name="Maglott D."/>
            <person name="Pruitt K."/>
            <person name="Sapojnikov V."/>
            <person name="Souvorov A."/>
            <person name="Mackey A.J."/>
            <person name="Waterhouse R.M."/>
            <person name="Wyder S."/>
            <person name="Zdobnov E.M."/>
            <person name="Zdobnov E.M."/>
            <person name="Wyder S."/>
            <person name="Kriventseva E.V."/>
            <person name="Kadowaki T."/>
            <person name="Bork P."/>
            <person name="Aranda M."/>
            <person name="Bao R."/>
            <person name="Beermann A."/>
            <person name="Berns N."/>
            <person name="Bolognesi R."/>
            <person name="Bonneton F."/>
            <person name="Bopp D."/>
            <person name="Brown S.J."/>
            <person name="Bucher G."/>
            <person name="Butts T."/>
            <person name="Chaumot A."/>
            <person name="Denell R.E."/>
            <person name="Ferrier D.E."/>
            <person name="Friedrich M."/>
            <person name="Gordon C.M."/>
            <person name="Jindra M."/>
            <person name="Klingler M."/>
            <person name="Lan Q."/>
            <person name="Lattorff H.M."/>
            <person name="Laudet V."/>
            <person name="von Levetsow C."/>
            <person name="Liu Z."/>
            <person name="Lutz R."/>
            <person name="Lynch J.A."/>
            <person name="da Fonseca R.N."/>
            <person name="Posnien N."/>
            <person name="Reuter R."/>
            <person name="Roth S."/>
            <person name="Savard J."/>
            <person name="Schinko J.B."/>
            <person name="Schmitt C."/>
            <person name="Schoppmeier M."/>
            <person name="Schroder R."/>
            <person name="Shippy T.D."/>
            <person name="Simonnet F."/>
            <person name="Marques-Souza H."/>
            <person name="Tautz D."/>
            <person name="Tomoyasu Y."/>
            <person name="Trauner J."/>
            <person name="Van der Zee M."/>
            <person name="Vervoort M."/>
            <person name="Wittkopp N."/>
            <person name="Wimmer E.A."/>
            <person name="Yang X."/>
            <person name="Jones A.K."/>
            <person name="Sattelle D.B."/>
            <person name="Ebert P.R."/>
            <person name="Nelson D."/>
            <person name="Scott J.G."/>
            <person name="Beeman R.W."/>
            <person name="Muthukrishnan S."/>
            <person name="Kramer K.J."/>
            <person name="Arakane Y."/>
            <person name="Beeman R.W."/>
            <person name="Zhu Q."/>
            <person name="Hogenkamp D."/>
            <person name="Dixit R."/>
            <person name="Oppert B."/>
            <person name="Jiang H."/>
            <person name="Zou Z."/>
            <person name="Marshall J."/>
            <person name="Elpidina E."/>
            <person name="Vinokurov K."/>
            <person name="Oppert C."/>
            <person name="Zou Z."/>
            <person name="Evans J."/>
            <person name="Lu Z."/>
            <person name="Zhao P."/>
            <person name="Sumathipala N."/>
            <person name="Altincicek B."/>
            <person name="Vilcinskas A."/>
            <person name="Williams M."/>
            <person name="Hultmark D."/>
            <person name="Hetru C."/>
            <person name="Jiang H."/>
            <person name="Grimmelikhuijzen C.J."/>
            <person name="Hauser F."/>
            <person name="Cazzamali G."/>
            <person name="Williamson M."/>
            <person name="Park Y."/>
            <person name="Li B."/>
            <person name="Tanaka Y."/>
            <person name="Predel R."/>
            <person name="Neupert S."/>
            <person name="Schachtner J."/>
            <person name="Verleyen P."/>
            <person name="Raible F."/>
            <person name="Bork P."/>
            <person name="Friedrich M."/>
            <person name="Walden K.K."/>
            <person name="Robertson H.M."/>
            <person name="Angeli S."/>
            <person name="Foret S."/>
            <person name="Bucher G."/>
            <person name="Schuetz S."/>
            <person name="Maleszka R."/>
            <person name="Wimmer E.A."/>
            <person name="Beeman R.W."/>
            <person name="Lorenzen M."/>
            <person name="Tomoyasu Y."/>
            <person name="Miller S.C."/>
            <person name="Grossmann D."/>
            <person name="Bucher G."/>
        </authorList>
    </citation>
    <scope>NUCLEOTIDE SEQUENCE [LARGE SCALE GENOMIC DNA]</scope>
    <source>
        <strain evidence="28 29">Georgia GA2</strain>
    </source>
</reference>
<dbReference type="GO" id="GO:0000082">
    <property type="term" value="P:G1/S transition of mitotic cell cycle"/>
    <property type="evidence" value="ECO:0000318"/>
    <property type="project" value="GO_Central"/>
</dbReference>
<dbReference type="GO" id="GO:0048731">
    <property type="term" value="P:system development"/>
    <property type="evidence" value="ECO:0007669"/>
    <property type="project" value="UniProtKB-ARBA"/>
</dbReference>
<keyword evidence="9" id="KW-0597">Phosphoprotein</keyword>
<dbReference type="SMART" id="SM00175">
    <property type="entry name" value="RAB"/>
    <property type="match status" value="1"/>
</dbReference>
<evidence type="ECO:0000259" key="25">
    <source>
        <dbReference type="PROSITE" id="PS50011"/>
    </source>
</evidence>
<dbReference type="PROSITE" id="PS51420">
    <property type="entry name" value="RHO"/>
    <property type="match status" value="1"/>
</dbReference>
<feature type="compositionally biased region" description="Low complexity" evidence="24">
    <location>
        <begin position="38"/>
        <end position="49"/>
    </location>
</feature>
<dbReference type="GO" id="GO:0071944">
    <property type="term" value="C:cell periphery"/>
    <property type="evidence" value="ECO:0007669"/>
    <property type="project" value="UniProtKB-ARBA"/>
</dbReference>
<evidence type="ECO:0000256" key="21">
    <source>
        <dbReference type="ARBA" id="ARBA00047899"/>
    </source>
</evidence>
<dbReference type="GO" id="GO:0022604">
    <property type="term" value="P:regulation of cell morphogenesis"/>
    <property type="evidence" value="ECO:0007669"/>
    <property type="project" value="UniProtKB-ARBA"/>
</dbReference>
<keyword evidence="13 28" id="KW-0418">Kinase</keyword>
<dbReference type="GO" id="GO:0043065">
    <property type="term" value="P:positive regulation of apoptotic process"/>
    <property type="evidence" value="ECO:0000318"/>
    <property type="project" value="GO_Central"/>
</dbReference>
<dbReference type="AlphaFoldDB" id="A0A139WNN1"/>
<feature type="compositionally biased region" description="Low complexity" evidence="24">
    <location>
        <begin position="403"/>
        <end position="415"/>
    </location>
</feature>
<feature type="compositionally biased region" description="Basic and acidic residues" evidence="24">
    <location>
        <begin position="596"/>
        <end position="614"/>
    </location>
</feature>
<dbReference type="PROSITE" id="PS50011">
    <property type="entry name" value="PROTEIN_KINASE_DOM"/>
    <property type="match status" value="1"/>
</dbReference>
<dbReference type="InterPro" id="IPR015940">
    <property type="entry name" value="UBA"/>
</dbReference>
<feature type="region of interest" description="Disordered" evidence="24">
    <location>
        <begin position="144"/>
        <end position="205"/>
    </location>
</feature>
<keyword evidence="20" id="KW-0636">Prenylation</keyword>
<comment type="similarity">
    <text evidence="5">Belongs to the protein kinase superfamily. AGC Ser/Thr protein kinase family.</text>
</comment>
<dbReference type="InterPro" id="IPR017441">
    <property type="entry name" value="Protein_kinase_ATP_BS"/>
</dbReference>
<accession>A0A139WNN1</accession>
<dbReference type="PROSITE" id="PS51421">
    <property type="entry name" value="RAS"/>
    <property type="match status" value="1"/>
</dbReference>
<dbReference type="FunFam" id="1.10.510.10:FF:000199">
    <property type="entry name" value="Non-specific serine/threonine protein kinase"/>
    <property type="match status" value="1"/>
</dbReference>
<dbReference type="GO" id="GO:0003924">
    <property type="term" value="F:GTPase activity"/>
    <property type="evidence" value="ECO:0007669"/>
    <property type="project" value="InterPro"/>
</dbReference>
<keyword evidence="29" id="KW-1185">Reference proteome</keyword>
<feature type="compositionally biased region" description="Low complexity" evidence="24">
    <location>
        <begin position="444"/>
        <end position="460"/>
    </location>
</feature>
<dbReference type="InterPro" id="IPR008271">
    <property type="entry name" value="Ser/Thr_kinase_AS"/>
</dbReference>
<keyword evidence="14 23" id="KW-0067">ATP-binding</keyword>
<dbReference type="GO" id="GO:0042308">
    <property type="term" value="P:negative regulation of protein import into nucleus"/>
    <property type="evidence" value="ECO:0007669"/>
    <property type="project" value="UniProtKB-ARBA"/>
</dbReference>
<dbReference type="InterPro" id="IPR027417">
    <property type="entry name" value="P-loop_NTPase"/>
</dbReference>
<dbReference type="InterPro" id="IPR050236">
    <property type="entry name" value="Ser_Thr_kinase_AGC"/>
</dbReference>
<dbReference type="Pfam" id="PF00071">
    <property type="entry name" value="Ras"/>
    <property type="match status" value="1"/>
</dbReference>
<dbReference type="InParanoid" id="A0A139WNN1"/>
<dbReference type="PANTHER" id="PTHR24356">
    <property type="entry name" value="SERINE/THREONINE-PROTEIN KINASE"/>
    <property type="match status" value="1"/>
</dbReference>
<evidence type="ECO:0000256" key="4">
    <source>
        <dbReference type="ARBA" id="ARBA00006270"/>
    </source>
</evidence>
<dbReference type="FunFam" id="1.10.8.10:FF:000133">
    <property type="entry name" value="UBA/TS-N domain containing protein"/>
    <property type="match status" value="1"/>
</dbReference>
<dbReference type="STRING" id="7070.A0A139WNN1"/>
<dbReference type="CDD" id="cd01868">
    <property type="entry name" value="Rab11_like"/>
    <property type="match status" value="1"/>
</dbReference>
<keyword evidence="19" id="KW-0449">Lipoprotein</keyword>
<evidence type="ECO:0000256" key="8">
    <source>
        <dbReference type="ARBA" id="ARBA00022527"/>
    </source>
</evidence>
<name>A0A139WNN1_TRICA</name>
<evidence type="ECO:0000256" key="6">
    <source>
        <dbReference type="ARBA" id="ARBA00012513"/>
    </source>
</evidence>
<feature type="compositionally biased region" description="Low complexity" evidence="24">
    <location>
        <begin position="245"/>
        <end position="254"/>
    </location>
</feature>
<keyword evidence="10" id="KW-0808">Transferase</keyword>
<feature type="compositionally biased region" description="Polar residues" evidence="24">
    <location>
        <begin position="556"/>
        <end position="579"/>
    </location>
</feature>
<feature type="region of interest" description="Disordered" evidence="24">
    <location>
        <begin position="1002"/>
        <end position="1040"/>
    </location>
</feature>
<dbReference type="SMART" id="SM00165">
    <property type="entry name" value="UBA"/>
    <property type="match status" value="1"/>
</dbReference>
<dbReference type="OMA" id="CMEPPSY"/>
<dbReference type="GO" id="GO:0009966">
    <property type="term" value="P:regulation of signal transduction"/>
    <property type="evidence" value="ECO:0007669"/>
    <property type="project" value="UniProtKB-ARBA"/>
</dbReference>
<dbReference type="FunCoup" id="A0A139WNN1">
    <property type="interactions" value="103"/>
</dbReference>
<evidence type="ECO:0000256" key="11">
    <source>
        <dbReference type="ARBA" id="ARBA00022723"/>
    </source>
</evidence>
<dbReference type="PROSITE" id="PS50030">
    <property type="entry name" value="UBA"/>
    <property type="match status" value="1"/>
</dbReference>
<dbReference type="GO" id="GO:0055038">
    <property type="term" value="C:recycling endosome membrane"/>
    <property type="evidence" value="ECO:0007669"/>
    <property type="project" value="UniProtKB-SubCell"/>
</dbReference>
<evidence type="ECO:0000256" key="22">
    <source>
        <dbReference type="ARBA" id="ARBA00048679"/>
    </source>
</evidence>
<keyword evidence="12 23" id="KW-0547">Nucleotide-binding</keyword>
<dbReference type="GO" id="GO:0004674">
    <property type="term" value="F:protein serine/threonine kinase activity"/>
    <property type="evidence" value="ECO:0000318"/>
    <property type="project" value="GO_Central"/>
</dbReference>
<keyword evidence="15" id="KW-0460">Magnesium</keyword>
<feature type="domain" description="AGC-kinase C-terminal" evidence="27">
    <location>
        <begin position="988"/>
        <end position="1060"/>
    </location>
</feature>
<dbReference type="Gene3D" id="1.10.8.10">
    <property type="entry name" value="DNA helicase RuvA subunit, C-terminal domain"/>
    <property type="match status" value="1"/>
</dbReference>
<dbReference type="SUPFAM" id="SSF46934">
    <property type="entry name" value="UBA-like"/>
    <property type="match status" value="1"/>
</dbReference>
<dbReference type="GO" id="GO:0045177">
    <property type="term" value="C:apical part of cell"/>
    <property type="evidence" value="ECO:0007669"/>
    <property type="project" value="UniProtKB-ARBA"/>
</dbReference>
<dbReference type="SMART" id="SM00176">
    <property type="entry name" value="RAN"/>
    <property type="match status" value="1"/>
</dbReference>
<dbReference type="SUPFAM" id="SSF56112">
    <property type="entry name" value="Protein kinase-like (PK-like)"/>
    <property type="match status" value="1"/>
</dbReference>
<dbReference type="CDD" id="cd05598">
    <property type="entry name" value="STKc_LATS"/>
    <property type="match status" value="1"/>
</dbReference>
<proteinExistence type="inferred from homology"/>
<feature type="domain" description="Protein kinase" evidence="25">
    <location>
        <begin position="688"/>
        <end position="987"/>
    </location>
</feature>
<dbReference type="InterPro" id="IPR000961">
    <property type="entry name" value="AGC-kinase_C"/>
</dbReference>
<dbReference type="SMART" id="SM00173">
    <property type="entry name" value="RAS"/>
    <property type="match status" value="1"/>
</dbReference>
<dbReference type="GO" id="GO:0035329">
    <property type="term" value="P:hippo signaling"/>
    <property type="evidence" value="ECO:0000318"/>
    <property type="project" value="GO_Central"/>
</dbReference>
<dbReference type="GO" id="GO:0005524">
    <property type="term" value="F:ATP binding"/>
    <property type="evidence" value="ECO:0007669"/>
    <property type="project" value="UniProtKB-UniRule"/>
</dbReference>
<feature type="region of interest" description="Disordered" evidence="24">
    <location>
        <begin position="1"/>
        <end position="49"/>
    </location>
</feature>
<dbReference type="EMBL" id="KQ971311">
    <property type="protein sequence ID" value="KYB29476.1"/>
    <property type="molecule type" value="Genomic_DNA"/>
</dbReference>
<evidence type="ECO:0000256" key="1">
    <source>
        <dbReference type="ARBA" id="ARBA00001946"/>
    </source>
</evidence>
<feature type="compositionally biased region" description="Pro residues" evidence="24">
    <location>
        <begin position="180"/>
        <end position="200"/>
    </location>
</feature>
<dbReference type="Pfam" id="PF22562">
    <property type="entry name" value="UBA_7"/>
    <property type="match status" value="1"/>
</dbReference>
<gene>
    <name evidence="28" type="primary">AUGUSTUS-3.0.2_30986</name>
    <name evidence="28" type="ORF">TcasGA2_TC030986</name>
</gene>
<comment type="similarity">
    <text evidence="4">Belongs to the small GTPase superfamily. Rab family.</text>
</comment>
<evidence type="ECO:0000256" key="3">
    <source>
        <dbReference type="ARBA" id="ARBA00004300"/>
    </source>
</evidence>
<dbReference type="GO" id="GO:0046872">
    <property type="term" value="F:metal ion binding"/>
    <property type="evidence" value="ECO:0007669"/>
    <property type="project" value="UniProtKB-KW"/>
</dbReference>
<feature type="compositionally biased region" description="Low complexity" evidence="24">
    <location>
        <begin position="266"/>
        <end position="289"/>
    </location>
</feature>
<dbReference type="eggNOG" id="KOG0608">
    <property type="taxonomic scope" value="Eukaryota"/>
</dbReference>
<feature type="compositionally biased region" description="Polar residues" evidence="24">
    <location>
        <begin position="422"/>
        <end position="431"/>
    </location>
</feature>
<feature type="binding site" evidence="23">
    <location>
        <position position="717"/>
    </location>
    <ligand>
        <name>ATP</name>
        <dbReference type="ChEBI" id="CHEBI:30616"/>
    </ligand>
</feature>
<comment type="cofactor">
    <cofactor evidence="1">
        <name>Mg(2+)</name>
        <dbReference type="ChEBI" id="CHEBI:18420"/>
    </cofactor>
</comment>
<dbReference type="GO" id="GO:0048814">
    <property type="term" value="P:regulation of dendrite morphogenesis"/>
    <property type="evidence" value="ECO:0007669"/>
    <property type="project" value="UniProtKB-ARBA"/>
</dbReference>
<dbReference type="Gene3D" id="1.10.510.10">
    <property type="entry name" value="Transferase(Phosphotransferase) domain 1"/>
    <property type="match status" value="1"/>
</dbReference>
<feature type="region of interest" description="Disordered" evidence="24">
    <location>
        <begin position="403"/>
        <end position="615"/>
    </location>
</feature>
<keyword evidence="17" id="KW-0472">Membrane</keyword>
<evidence type="ECO:0000256" key="18">
    <source>
        <dbReference type="ARBA" id="ARBA00023212"/>
    </source>
</evidence>
<dbReference type="GO" id="GO:0051093">
    <property type="term" value="P:negative regulation of developmental process"/>
    <property type="evidence" value="ECO:0007669"/>
    <property type="project" value="UniProtKB-ARBA"/>
</dbReference>
<dbReference type="Proteomes" id="UP000007266">
    <property type="component" value="Linkage group 2"/>
</dbReference>
<dbReference type="GO" id="GO:0009653">
    <property type="term" value="P:anatomical structure morphogenesis"/>
    <property type="evidence" value="ECO:0007669"/>
    <property type="project" value="UniProtKB-ARBA"/>
</dbReference>
<dbReference type="FunFam" id="3.40.50.300:FF:000085">
    <property type="entry name" value="Putative ras-related protein rab-11a"/>
    <property type="match status" value="1"/>
</dbReference>
<dbReference type="PROSITE" id="PS51419">
    <property type="entry name" value="RAB"/>
    <property type="match status" value="1"/>
</dbReference>
<feature type="compositionally biased region" description="Low complexity" evidence="24">
    <location>
        <begin position="1029"/>
        <end position="1040"/>
    </location>
</feature>
<evidence type="ECO:0000256" key="7">
    <source>
        <dbReference type="ARBA" id="ARBA00022490"/>
    </source>
</evidence>
<evidence type="ECO:0000256" key="9">
    <source>
        <dbReference type="ARBA" id="ARBA00022553"/>
    </source>
</evidence>
<dbReference type="SUPFAM" id="SSF52540">
    <property type="entry name" value="P-loop containing nucleoside triphosphate hydrolases"/>
    <property type="match status" value="1"/>
</dbReference>
<comment type="catalytic activity">
    <reaction evidence="22">
        <text>L-seryl-[protein] + ATP = O-phospho-L-seryl-[protein] + ADP + H(+)</text>
        <dbReference type="Rhea" id="RHEA:17989"/>
        <dbReference type="Rhea" id="RHEA-COMP:9863"/>
        <dbReference type="Rhea" id="RHEA-COMP:11604"/>
        <dbReference type="ChEBI" id="CHEBI:15378"/>
        <dbReference type="ChEBI" id="CHEBI:29999"/>
        <dbReference type="ChEBI" id="CHEBI:30616"/>
        <dbReference type="ChEBI" id="CHEBI:83421"/>
        <dbReference type="ChEBI" id="CHEBI:456216"/>
        <dbReference type="EC" id="2.7.11.1"/>
    </reaction>
</comment>
<protein>
    <recommendedName>
        <fullName evidence="6">non-specific serine/threonine protein kinase</fullName>
        <ecNumber evidence="6">2.7.11.1</ecNumber>
    </recommendedName>
</protein>
<evidence type="ECO:0000256" key="12">
    <source>
        <dbReference type="ARBA" id="ARBA00022741"/>
    </source>
</evidence>
<dbReference type="NCBIfam" id="TIGR00231">
    <property type="entry name" value="small_GTP"/>
    <property type="match status" value="1"/>
</dbReference>
<evidence type="ECO:0000256" key="24">
    <source>
        <dbReference type="SAM" id="MobiDB-lite"/>
    </source>
</evidence>
<dbReference type="Gene3D" id="3.40.50.300">
    <property type="entry name" value="P-loop containing nucleotide triphosphate hydrolases"/>
    <property type="match status" value="1"/>
</dbReference>
<sequence>MGQQPRPQLNMNPSAPARSPGYHQKAMEEIQNSLRPFAKSGGEAVGSSAASTISNFSATSGVSSLSSTSGTNGTDKDVLQLRHTLSQLVNMGYSEEASLRALQLSNSRLDGALDYLMKQQIDSGNKCGYTKLIRKPSIERELVLPRGSPALDSGAGSSRSDSPRLTEIHSTVSRYSPNFSEPPPPPPPRNTPPPPPPPHVPSSYPALNNVQQLLKRMSPAPIVPARAPPAVPSYNSPALQQRGTSPVSSVSSSSGRQPMVVQNGPQVQQQLSQQIQALSLYQSSSASTAEPPPPYPLIPPSPSNSAPPPPSYSASMQNRHSPTQDFRKSPSSGIYSGSTSAGSPSPIPVSTTTPTAMARPTPLLAWGARQTKTQPPIIMQSVKSTQVQKPVLQTAVAPTVPQIPTSPTSTTPLVTCAPPPSYTASIQQKGYTTSPKPAAPLPTTPANNTTPVVVPTTEPPSYASTMQAKAKAQRGMGLSPHPPPPYSDENHAQVNTVECAMSPRASPNVHPPLQRKYSPVVSSECAASRSDSPQSTSSGDSRPSYPDNGAPPLPPTASSSVKNNHNAINGNGESKNNDIPPQLPPYTKIKHQSPIPERKKISKEKEDERRDGKVKNYSPQAFKFFMEQHIENVIKSYKQRMSRRIQLENEMTKIGLSSEAQKQMRKMLSQKESNYIRLKRAKMDKSMFVKIKPIGVGAFGEVTLVRKIDTKHLYAMKTLRKADVLKRNQVAHVKAERDILAEADNEWVVKLYYSFQDSDILYFVMDYIPGGDLMSLLIKLGVFEEHLARFYIAELTCAVESVHKMGFIHRDIKPDNILIDKEGHIKLTDFGLCTGFRWTHNSKYYQPNGDHSRQDSMDPIEDWGEECKCMKPLERRRRREHRCLAHSLVGTPNYIAPEVLQRIGYTHVCDWWSVGVILYEMLVGQPPFLANTPAETQHKVINWETTLQIPKQANLSKESTDLILKLCCSADKRLGKNASEVKSHPFFKDIDFDRGLRRQPAPHIPRIEYPTDTSNFDPIDPDKLRNSASIDSSTSDELTDSSKPFHGFFEFTFRRFFDDGVVLIGDSGVGKSNLLSRFTRNEFNLESKSTIGVEFATRSMQVDGKTIKAQIWDTAGQERYRAITAAYYRGAVGALLVYDIAKHLTYENVERWLRELRDHADQNIVIMLVGNKSDLRHLRAVLTEEAKAFAERNGLSFIETSALDSTNVDLAFQNILTEIYRIVSQKQIRDPPEGDVIRPHNVEPIDVKPTMNTDGPYTEFCIM</sequence>
<comment type="subcellular location">
    <subcellularLocation>
        <location evidence="3">Cytoplasm</location>
        <location evidence="3">Cytoskeleton</location>
        <location evidence="3">Microtubule organizing center</location>
        <location evidence="3">Centrosome</location>
    </subcellularLocation>
    <subcellularLocation>
        <location evidence="2">Recycling endosome membrane</location>
        <topology evidence="2">Lipid-anchor</topology>
    </subcellularLocation>
</comment>
<dbReference type="PANTHER" id="PTHR24356:SF418">
    <property type="entry name" value="SERINE_THREONINE-PROTEIN KINASE WARTS"/>
    <property type="match status" value="1"/>
</dbReference>
<evidence type="ECO:0000313" key="28">
    <source>
        <dbReference type="EMBL" id="KYB29476.1"/>
    </source>
</evidence>
<keyword evidence="7" id="KW-0963">Cytoplasm</keyword>
<dbReference type="GO" id="GO:0005813">
    <property type="term" value="C:centrosome"/>
    <property type="evidence" value="ECO:0007669"/>
    <property type="project" value="UniProtKB-SubCell"/>
</dbReference>
<evidence type="ECO:0000256" key="5">
    <source>
        <dbReference type="ARBA" id="ARBA00009903"/>
    </source>
</evidence>
<dbReference type="InterPro" id="IPR001806">
    <property type="entry name" value="Small_GTPase"/>
</dbReference>
<evidence type="ECO:0000256" key="20">
    <source>
        <dbReference type="ARBA" id="ARBA00023289"/>
    </source>
</evidence>
<dbReference type="CDD" id="cd21778">
    <property type="entry name" value="MobB_LATS1"/>
    <property type="match status" value="1"/>
</dbReference>
<feature type="compositionally biased region" description="Low complexity" evidence="24">
    <location>
        <begin position="528"/>
        <end position="544"/>
    </location>
</feature>
<comment type="catalytic activity">
    <reaction evidence="21">
        <text>L-threonyl-[protein] + ATP = O-phospho-L-threonyl-[protein] + ADP + H(+)</text>
        <dbReference type="Rhea" id="RHEA:46608"/>
        <dbReference type="Rhea" id="RHEA-COMP:11060"/>
        <dbReference type="Rhea" id="RHEA-COMP:11605"/>
        <dbReference type="ChEBI" id="CHEBI:15378"/>
        <dbReference type="ChEBI" id="CHEBI:30013"/>
        <dbReference type="ChEBI" id="CHEBI:30616"/>
        <dbReference type="ChEBI" id="CHEBI:61977"/>
        <dbReference type="ChEBI" id="CHEBI:456216"/>
        <dbReference type="EC" id="2.7.11.1"/>
    </reaction>
</comment>
<dbReference type="SMART" id="SM00220">
    <property type="entry name" value="S_TKc"/>
    <property type="match status" value="1"/>
</dbReference>
<feature type="compositionally biased region" description="Polar residues" evidence="24">
    <location>
        <begin position="1"/>
        <end position="13"/>
    </location>
</feature>
<evidence type="ECO:0000256" key="17">
    <source>
        <dbReference type="ARBA" id="ARBA00023136"/>
    </source>
</evidence>
<feature type="compositionally biased region" description="Low complexity" evidence="24">
    <location>
        <begin position="329"/>
        <end position="365"/>
    </location>
</feature>
<dbReference type="GO" id="GO:0046620">
    <property type="term" value="P:regulation of organ growth"/>
    <property type="evidence" value="ECO:0000318"/>
    <property type="project" value="GO_Central"/>
</dbReference>
<keyword evidence="8" id="KW-0723">Serine/threonine-protein kinase</keyword>
<feature type="compositionally biased region" description="Pro residues" evidence="24">
    <location>
        <begin position="290"/>
        <end position="311"/>
    </location>
</feature>
<keyword evidence="18" id="KW-0206">Cytoskeleton</keyword>
<evidence type="ECO:0000313" key="29">
    <source>
        <dbReference type="Proteomes" id="UP000007266"/>
    </source>
</evidence>
<reference evidence="28 29" key="2">
    <citation type="journal article" date="2010" name="Nucleic Acids Res.">
        <title>BeetleBase in 2010: revisions to provide comprehensive genomic information for Tribolium castaneum.</title>
        <authorList>
            <person name="Kim H.S."/>
            <person name="Murphy T."/>
            <person name="Xia J."/>
            <person name="Caragea D."/>
            <person name="Park Y."/>
            <person name="Beeman R.W."/>
            <person name="Lorenzen M.D."/>
            <person name="Butcher S."/>
            <person name="Manak J.R."/>
            <person name="Brown S.J."/>
        </authorList>
    </citation>
    <scope>GENOME REANNOTATION</scope>
    <source>
        <strain evidence="28 29">Georgia GA2</strain>
    </source>
</reference>
<dbReference type="InterPro" id="IPR011009">
    <property type="entry name" value="Kinase-like_dom_sf"/>
</dbReference>
<dbReference type="FunFam" id="3.30.200.20:FF:000391">
    <property type="entry name" value="Large tumor suppressor kinase 1"/>
    <property type="match status" value="1"/>
</dbReference>
<dbReference type="PROSITE" id="PS00107">
    <property type="entry name" value="PROTEIN_KINASE_ATP"/>
    <property type="match status" value="1"/>
</dbReference>